<dbReference type="SUPFAM" id="SSF57701">
    <property type="entry name" value="Zn2/Cys6 DNA-binding domain"/>
    <property type="match status" value="1"/>
</dbReference>
<evidence type="ECO:0000313" key="5">
    <source>
        <dbReference type="EMBL" id="GMM36163.1"/>
    </source>
</evidence>
<dbReference type="RefSeq" id="XP_064853159.1">
    <property type="nucleotide sequence ID" value="XM_064997087.1"/>
</dbReference>
<dbReference type="Pfam" id="PF00172">
    <property type="entry name" value="Zn_clus"/>
    <property type="match status" value="1"/>
</dbReference>
<dbReference type="PROSITE" id="PS00463">
    <property type="entry name" value="ZN2_CY6_FUNGAL_1"/>
    <property type="match status" value="1"/>
</dbReference>
<dbReference type="GO" id="GO:0000976">
    <property type="term" value="F:transcription cis-regulatory region binding"/>
    <property type="evidence" value="ECO:0007669"/>
    <property type="project" value="TreeGrafter"/>
</dbReference>
<reference evidence="5 6" key="1">
    <citation type="journal article" date="2023" name="Elife">
        <title>Identification of key yeast species and microbe-microbe interactions impacting larval growth of Drosophila in the wild.</title>
        <authorList>
            <person name="Mure A."/>
            <person name="Sugiura Y."/>
            <person name="Maeda R."/>
            <person name="Honda K."/>
            <person name="Sakurai N."/>
            <person name="Takahashi Y."/>
            <person name="Watada M."/>
            <person name="Katoh T."/>
            <person name="Gotoh A."/>
            <person name="Gotoh Y."/>
            <person name="Taniguchi I."/>
            <person name="Nakamura K."/>
            <person name="Hayashi T."/>
            <person name="Katayama T."/>
            <person name="Uemura T."/>
            <person name="Hattori Y."/>
        </authorList>
    </citation>
    <scope>NUCLEOTIDE SEQUENCE [LARGE SCALE GENOMIC DNA]</scope>
    <source>
        <strain evidence="5 6">SC-9</strain>
    </source>
</reference>
<dbReference type="PANTHER" id="PTHR37534:SF7">
    <property type="entry name" value="TRANSCRIPTIONAL ACTIVATOR PROTEIN UGA3"/>
    <property type="match status" value="1"/>
</dbReference>
<feature type="region of interest" description="Disordered" evidence="3">
    <location>
        <begin position="55"/>
        <end position="86"/>
    </location>
</feature>
<feature type="domain" description="Zn(2)-C6 fungal-type" evidence="4">
    <location>
        <begin position="26"/>
        <end position="56"/>
    </location>
</feature>
<dbReference type="InterPro" id="IPR001138">
    <property type="entry name" value="Zn2Cys6_DnaBD"/>
</dbReference>
<dbReference type="GO" id="GO:0005634">
    <property type="term" value="C:nucleus"/>
    <property type="evidence" value="ECO:0007669"/>
    <property type="project" value="UniProtKB-SubCell"/>
</dbReference>
<evidence type="ECO:0000256" key="2">
    <source>
        <dbReference type="ARBA" id="ARBA00023242"/>
    </source>
</evidence>
<protein>
    <submittedName>
        <fullName evidence="5">Uga3 protein</fullName>
    </submittedName>
</protein>
<dbReference type="Pfam" id="PF11951">
    <property type="entry name" value="Fungal_trans_2"/>
    <property type="match status" value="1"/>
</dbReference>
<proteinExistence type="predicted"/>
<dbReference type="EMBL" id="BTFZ01000011">
    <property type="protein sequence ID" value="GMM36163.1"/>
    <property type="molecule type" value="Genomic_DNA"/>
</dbReference>
<dbReference type="GO" id="GO:0000981">
    <property type="term" value="F:DNA-binding transcription factor activity, RNA polymerase II-specific"/>
    <property type="evidence" value="ECO:0007669"/>
    <property type="project" value="InterPro"/>
</dbReference>
<keyword evidence="6" id="KW-1185">Reference proteome</keyword>
<feature type="compositionally biased region" description="Polar residues" evidence="3">
    <location>
        <begin position="64"/>
        <end position="86"/>
    </location>
</feature>
<comment type="subcellular location">
    <subcellularLocation>
        <location evidence="1">Nucleus</location>
    </subcellularLocation>
</comment>
<evidence type="ECO:0000313" key="6">
    <source>
        <dbReference type="Proteomes" id="UP001360560"/>
    </source>
</evidence>
<comment type="caution">
    <text evidence="5">The sequence shown here is derived from an EMBL/GenBank/DDBJ whole genome shotgun (WGS) entry which is preliminary data.</text>
</comment>
<name>A0AAV5QPS8_9ASCO</name>
<dbReference type="GO" id="GO:0008270">
    <property type="term" value="F:zinc ion binding"/>
    <property type="evidence" value="ECO:0007669"/>
    <property type="project" value="InterPro"/>
</dbReference>
<dbReference type="GO" id="GO:0045944">
    <property type="term" value="P:positive regulation of transcription by RNA polymerase II"/>
    <property type="evidence" value="ECO:0007669"/>
    <property type="project" value="TreeGrafter"/>
</dbReference>
<dbReference type="AlphaFoldDB" id="A0AAV5QPS8"/>
<dbReference type="InterPro" id="IPR021858">
    <property type="entry name" value="Fun_TF"/>
</dbReference>
<gene>
    <name evidence="5" type="ORF">DASC09_034880</name>
</gene>
<sequence length="600" mass="67594">MPKSIASKAIHKQYRFVGISPRSRSGCTTCKSKKKKCDEVFPKCGLCQRIGAECIRPSGKPNDPSKQSKNITKIAKPNTQQLPPISQPTLTEPMASQPTIAEPTTDINDLPIVPDYQYPASKQNHPSSPHSLLLINPNPLDFNLDTINDLEDFLNSQEFGFPTDVSVQAMVSAYQNTQLTHIQPLCYIPDRLNVKGKEKQYLEYFIHSVATNISTVPSETNYWFNFYLPMAIHDECVLNGLISWGGVFLDNTDSRRYLNLSKDLLDVNLCRNTDRADLIKNLACAILLQAVEISSGDVKHWVTFSQIAAELINQLGGIHSLVGSKEEKYLASNFAFHDVLSSQAMINGPAFKIEEYEKIYTSDGVEYIDTLQSCVGPLFLIINDIVNQSRKLKSQLYSNYYSAALLMRNDSAVDYYASPSKSLQFNPNLSPGTRLELLKQLDSKYQYFLDKLDACQPSNSELEYFTSIGQLVPHTQVFQLYQYISQIVLIQAFQDTPPSSAAVQLLVHQASGLLEELLTSPVKGVLCLGFVVVGMNCIGEQERQEYMRRVQRWQDEGYIIGNVRRVMEMIRECWKNEGDGDFLGKLLGVVRKLDWDLTMV</sequence>
<organism evidence="5 6">
    <name type="scientific">Saccharomycopsis crataegensis</name>
    <dbReference type="NCBI Taxonomy" id="43959"/>
    <lineage>
        <taxon>Eukaryota</taxon>
        <taxon>Fungi</taxon>
        <taxon>Dikarya</taxon>
        <taxon>Ascomycota</taxon>
        <taxon>Saccharomycotina</taxon>
        <taxon>Saccharomycetes</taxon>
        <taxon>Saccharomycopsidaceae</taxon>
        <taxon>Saccharomycopsis</taxon>
    </lineage>
</organism>
<keyword evidence="2" id="KW-0539">Nucleus</keyword>
<evidence type="ECO:0000259" key="4">
    <source>
        <dbReference type="PROSITE" id="PS50048"/>
    </source>
</evidence>
<dbReference type="InterPro" id="IPR036864">
    <property type="entry name" value="Zn2-C6_fun-type_DNA-bd_sf"/>
</dbReference>
<dbReference type="Gene3D" id="4.10.240.10">
    <property type="entry name" value="Zn(2)-C6 fungal-type DNA-binding domain"/>
    <property type="match status" value="1"/>
</dbReference>
<dbReference type="Proteomes" id="UP001360560">
    <property type="component" value="Unassembled WGS sequence"/>
</dbReference>
<accession>A0AAV5QPS8</accession>
<dbReference type="SMART" id="SM00066">
    <property type="entry name" value="GAL4"/>
    <property type="match status" value="1"/>
</dbReference>
<evidence type="ECO:0000256" key="3">
    <source>
        <dbReference type="SAM" id="MobiDB-lite"/>
    </source>
</evidence>
<dbReference type="GeneID" id="90074138"/>
<evidence type="ECO:0000256" key="1">
    <source>
        <dbReference type="ARBA" id="ARBA00004123"/>
    </source>
</evidence>
<dbReference type="PANTHER" id="PTHR37534">
    <property type="entry name" value="TRANSCRIPTIONAL ACTIVATOR PROTEIN UGA3"/>
    <property type="match status" value="1"/>
</dbReference>
<dbReference type="PROSITE" id="PS50048">
    <property type="entry name" value="ZN2_CY6_FUNGAL_2"/>
    <property type="match status" value="1"/>
</dbReference>